<dbReference type="InterPro" id="IPR009936">
    <property type="entry name" value="DUF1468"/>
</dbReference>
<gene>
    <name evidence="1" type="ORF">BED41_10155</name>
</gene>
<evidence type="ECO:0000313" key="1">
    <source>
        <dbReference type="EMBL" id="ANZ45392.1"/>
    </source>
</evidence>
<dbReference type="Pfam" id="PF07331">
    <property type="entry name" value="TctB"/>
    <property type="match status" value="1"/>
</dbReference>
<evidence type="ECO:0000313" key="2">
    <source>
        <dbReference type="Proteomes" id="UP000093044"/>
    </source>
</evidence>
<dbReference type="RefSeq" id="WP_066745604.1">
    <property type="nucleotide sequence ID" value="NZ_CALCLR010000018.1"/>
</dbReference>
<proteinExistence type="predicted"/>
<sequence length="152" mass="16848">MKISDKIFGAVLICFSLFVLVYARSLPTLPGQNYGSGFFPATAAIFTLGCGIVLLVRGIKKRDRLLVLGEWTKSPRLVANICLIPANLIFYMLVSNTLGFMPTVVIMLTFTIWWLRRKLKSSLIVAVVSSILIYVFFSKIMLVPLPAGFLGL</sequence>
<dbReference type="EMBL" id="CP016757">
    <property type="protein sequence ID" value="ANZ45392.1"/>
    <property type="molecule type" value="Genomic_DNA"/>
</dbReference>
<dbReference type="GeneID" id="83058211"/>
<dbReference type="Proteomes" id="UP000093044">
    <property type="component" value="Chromosome"/>
</dbReference>
<name>A0A1B2I5Z3_9BACT</name>
<dbReference type="OrthoDB" id="8719755at2"/>
<dbReference type="KEGG" id="cpor:BED41_10155"/>
<organism evidence="1 2">
    <name type="scientific">Cloacibacillus porcorum</name>
    <dbReference type="NCBI Taxonomy" id="1197717"/>
    <lineage>
        <taxon>Bacteria</taxon>
        <taxon>Thermotogati</taxon>
        <taxon>Synergistota</taxon>
        <taxon>Synergistia</taxon>
        <taxon>Synergistales</taxon>
        <taxon>Synergistaceae</taxon>
        <taxon>Cloacibacillus</taxon>
    </lineage>
</organism>
<protein>
    <submittedName>
        <fullName evidence="1">Uncharacterized protein</fullName>
    </submittedName>
</protein>
<keyword evidence="2" id="KW-1185">Reference proteome</keyword>
<accession>A0A1B2I5Z3</accession>
<dbReference type="AlphaFoldDB" id="A0A1B2I5Z3"/>
<dbReference type="STRING" id="1197717.BED41_10155"/>
<reference evidence="1" key="1">
    <citation type="submission" date="2016-08" db="EMBL/GenBank/DDBJ databases">
        <title>Complete genome of Cloacibacillus porcorum.</title>
        <authorList>
            <person name="Looft T."/>
            <person name="Bayles D.O."/>
            <person name="Alt D.P."/>
        </authorList>
    </citation>
    <scope>NUCLEOTIDE SEQUENCE [LARGE SCALE GENOMIC DNA]</scope>
    <source>
        <strain evidence="1">CL-84</strain>
    </source>
</reference>